<dbReference type="AlphaFoldDB" id="A0A133Q3W4"/>
<keyword evidence="2" id="KW-0238">DNA-binding</keyword>
<evidence type="ECO:0000256" key="3">
    <source>
        <dbReference type="ARBA" id="ARBA00023163"/>
    </source>
</evidence>
<dbReference type="SMART" id="SM00866">
    <property type="entry name" value="UTRA"/>
    <property type="match status" value="1"/>
</dbReference>
<dbReference type="eggNOG" id="COG2188">
    <property type="taxonomic scope" value="Bacteria"/>
</dbReference>
<reference evidence="7 11" key="3">
    <citation type="submission" date="2019-07" db="EMBL/GenBank/DDBJ databases">
        <title>Comparative genome analysis of staphylococcus lugdunensis shows clonal complex-dependent diversity of the putative virulence factor, ess/type vii locus.</title>
        <authorList>
            <person name="Lebeurre J."/>
            <person name="Dahyot S."/>
            <person name="Diene S."/>
            <person name="Paulay A."/>
            <person name="Aubourg M."/>
            <person name="Argemi X."/>
            <person name="Giard J.-C."/>
            <person name="Tournier I."/>
            <person name="Francois P."/>
            <person name="Pestel-Caron M."/>
        </authorList>
    </citation>
    <scope>NUCLEOTIDE SEQUENCE [LARGE SCALE GENOMIC DNA]</scope>
    <source>
        <strain evidence="7 11">SL13</strain>
    </source>
</reference>
<protein>
    <recommendedName>
        <fullName evidence="4">Trehalose operon repressor</fullName>
    </recommendedName>
</protein>
<dbReference type="Proteomes" id="UP000325462">
    <property type="component" value="Chromosome"/>
</dbReference>
<dbReference type="CDD" id="cd07377">
    <property type="entry name" value="WHTH_GntR"/>
    <property type="match status" value="1"/>
</dbReference>
<dbReference type="RefSeq" id="WP_002461171.1">
    <property type="nucleotide sequence ID" value="NZ_CAXOPE010000011.1"/>
</dbReference>
<dbReference type="GO" id="GO:0003700">
    <property type="term" value="F:DNA-binding transcription factor activity"/>
    <property type="evidence" value="ECO:0007669"/>
    <property type="project" value="UniProtKB-UniRule"/>
</dbReference>
<dbReference type="GO" id="GO:0003677">
    <property type="term" value="F:DNA binding"/>
    <property type="evidence" value="ECO:0007669"/>
    <property type="project" value="UniProtKB-UniRule"/>
</dbReference>
<dbReference type="GO" id="GO:0045892">
    <property type="term" value="P:negative regulation of DNA-templated transcription"/>
    <property type="evidence" value="ECO:0007669"/>
    <property type="project" value="TreeGrafter"/>
</dbReference>
<dbReference type="SUPFAM" id="SSF64288">
    <property type="entry name" value="Chorismate lyase-like"/>
    <property type="match status" value="1"/>
</dbReference>
<dbReference type="EMBL" id="CP041722">
    <property type="protein sequence ID" value="QEX38183.1"/>
    <property type="molecule type" value="Genomic_DNA"/>
</dbReference>
<dbReference type="SUPFAM" id="SSF46785">
    <property type="entry name" value="Winged helix' DNA-binding domain"/>
    <property type="match status" value="1"/>
</dbReference>
<evidence type="ECO:0000256" key="2">
    <source>
        <dbReference type="ARBA" id="ARBA00023125"/>
    </source>
</evidence>
<evidence type="ECO:0000256" key="1">
    <source>
        <dbReference type="ARBA" id="ARBA00023015"/>
    </source>
</evidence>
<evidence type="ECO:0000313" key="11">
    <source>
        <dbReference type="Proteomes" id="UP000325462"/>
    </source>
</evidence>
<dbReference type="EMBL" id="SCHB01000003">
    <property type="protein sequence ID" value="TBW72311.1"/>
    <property type="molecule type" value="Genomic_DNA"/>
</dbReference>
<dbReference type="Proteomes" id="UP000070063">
    <property type="component" value="Unassembled WGS sequence"/>
</dbReference>
<proteinExistence type="predicted"/>
<evidence type="ECO:0000259" key="5">
    <source>
        <dbReference type="PROSITE" id="PS50949"/>
    </source>
</evidence>
<dbReference type="Proteomes" id="UP000293637">
    <property type="component" value="Unassembled WGS sequence"/>
</dbReference>
<keyword evidence="11" id="KW-1185">Reference proteome</keyword>
<keyword evidence="3" id="KW-0804">Transcription</keyword>
<dbReference type="PANTHER" id="PTHR44846">
    <property type="entry name" value="MANNOSYL-D-GLYCERATE TRANSPORT/METABOLISM SYSTEM REPRESSOR MNGR-RELATED"/>
    <property type="match status" value="1"/>
</dbReference>
<evidence type="ECO:0000313" key="6">
    <source>
        <dbReference type="EMBL" id="KXA37559.1"/>
    </source>
</evidence>
<dbReference type="SMART" id="SM00345">
    <property type="entry name" value="HTH_GNTR"/>
    <property type="match status" value="1"/>
</dbReference>
<evidence type="ECO:0000256" key="4">
    <source>
        <dbReference type="NCBIfam" id="TIGR02404"/>
    </source>
</evidence>
<dbReference type="InterPro" id="IPR050679">
    <property type="entry name" value="Bact_HTH_transcr_reg"/>
</dbReference>
<dbReference type="EMBL" id="LRQI01000073">
    <property type="protein sequence ID" value="KXA37559.1"/>
    <property type="molecule type" value="Genomic_DNA"/>
</dbReference>
<keyword evidence="1" id="KW-0805">Transcription regulation</keyword>
<organism evidence="8 10">
    <name type="scientific">Staphylococcus lugdunensis</name>
    <dbReference type="NCBI Taxonomy" id="28035"/>
    <lineage>
        <taxon>Bacteria</taxon>
        <taxon>Bacillati</taxon>
        <taxon>Bacillota</taxon>
        <taxon>Bacilli</taxon>
        <taxon>Bacillales</taxon>
        <taxon>Staphylococcaceae</taxon>
        <taxon>Staphylococcus</taxon>
    </lineage>
</organism>
<dbReference type="Pfam" id="PF07702">
    <property type="entry name" value="UTRA"/>
    <property type="match status" value="1"/>
</dbReference>
<dbReference type="Gene3D" id="1.10.10.10">
    <property type="entry name" value="Winged helix-like DNA-binding domain superfamily/Winged helix DNA-binding domain"/>
    <property type="match status" value="1"/>
</dbReference>
<accession>A0A133Q3W4</accession>
<dbReference type="InterPro" id="IPR036390">
    <property type="entry name" value="WH_DNA-bd_sf"/>
</dbReference>
<dbReference type="STRING" id="28035.B6N84_12015"/>
<dbReference type="PROSITE" id="PS50949">
    <property type="entry name" value="HTH_GNTR"/>
    <property type="match status" value="1"/>
</dbReference>
<name>A0A133Q3W4_STALU</name>
<dbReference type="InterPro" id="IPR028978">
    <property type="entry name" value="Chorismate_lyase_/UTRA_dom_sf"/>
</dbReference>
<dbReference type="Gene3D" id="3.40.1410.10">
    <property type="entry name" value="Chorismate lyase-like"/>
    <property type="match status" value="1"/>
</dbReference>
<gene>
    <name evidence="8" type="primary">treR</name>
    <name evidence="8" type="ORF">EQ812_04855</name>
    <name evidence="7" type="ORF">FO454_04270</name>
    <name evidence="6" type="ORF">HMPREF3225_01626</name>
</gene>
<dbReference type="InterPro" id="IPR012770">
    <property type="entry name" value="TreR"/>
</dbReference>
<reference evidence="8 10" key="2">
    <citation type="journal article" date="2019" name="Sci. Transl. Med.">
        <title>Quorum sensing between bacterial species on the skin protects against epidermal injury in atopic dermatitis.</title>
        <authorList>
            <person name="Williams M.R."/>
        </authorList>
    </citation>
    <scope>NUCLEOTIDE SEQUENCE [LARGE SCALE GENOMIC DNA]</scope>
    <source>
        <strain evidence="8 10">E7</strain>
    </source>
</reference>
<dbReference type="PRINTS" id="PR00035">
    <property type="entry name" value="HTHGNTR"/>
</dbReference>
<sequence length="245" mass="28406">MNQVTIKKFTKIYNQLKTAILNGSYTKGSQLPSEHELMNINKASRETVRKALDLLVADGMIQKIRGKGSVVIYRGVTEFPFSDLISFKEIKEQLGLTHHTEMLLNETCYAHEFPVVKEKLGLRNYERLLHIVRTRSIDGKVKILDEDFFLASQVPSLSREVVEDSIYNYIEQQLNLQISYSCKAITFEAFNDYELSIFGNVEPPYSATVRSIIYLKDTTAFQYNISKHIATDFTFKEFSRRYHNY</sequence>
<dbReference type="NCBIfam" id="TIGR02404">
    <property type="entry name" value="trehalos_R_Bsub"/>
    <property type="match status" value="1"/>
</dbReference>
<dbReference type="Pfam" id="PF00392">
    <property type="entry name" value="GntR"/>
    <property type="match status" value="1"/>
</dbReference>
<reference evidence="6 9" key="1">
    <citation type="submission" date="2016-01" db="EMBL/GenBank/DDBJ databases">
        <authorList>
            <person name="Mitreva M."/>
            <person name="Pepin K.H."/>
            <person name="Mihindukulasuriya K.A."/>
            <person name="Fulton R."/>
            <person name="Fronick C."/>
            <person name="O'Laughlin M."/>
            <person name="Miner T."/>
            <person name="Herter B."/>
            <person name="Rosa B.A."/>
            <person name="Cordes M."/>
            <person name="Tomlinson C."/>
            <person name="Wollam A."/>
            <person name="Palsikar V.B."/>
            <person name="Mardis E.R."/>
            <person name="Wilson R.K."/>
        </authorList>
    </citation>
    <scope>NUCLEOTIDE SEQUENCE [LARGE SCALE GENOMIC DNA]</scope>
    <source>
        <strain evidence="6 9">MJR7738</strain>
    </source>
</reference>
<dbReference type="InterPro" id="IPR036388">
    <property type="entry name" value="WH-like_DNA-bd_sf"/>
</dbReference>
<feature type="domain" description="HTH gntR-type" evidence="5">
    <location>
        <begin position="6"/>
        <end position="74"/>
    </location>
</feature>
<dbReference type="InterPro" id="IPR000524">
    <property type="entry name" value="Tscrpt_reg_HTH_GntR"/>
</dbReference>
<dbReference type="PANTHER" id="PTHR44846:SF12">
    <property type="entry name" value="HTH-TYPE TRANSCRIPTIONAL REGULATOR TRER"/>
    <property type="match status" value="1"/>
</dbReference>
<evidence type="ECO:0000313" key="9">
    <source>
        <dbReference type="Proteomes" id="UP000070063"/>
    </source>
</evidence>
<evidence type="ECO:0000313" key="10">
    <source>
        <dbReference type="Proteomes" id="UP000293637"/>
    </source>
</evidence>
<evidence type="ECO:0000313" key="8">
    <source>
        <dbReference type="EMBL" id="TBW72311.1"/>
    </source>
</evidence>
<evidence type="ECO:0000313" key="7">
    <source>
        <dbReference type="EMBL" id="QEX38183.1"/>
    </source>
</evidence>
<dbReference type="InterPro" id="IPR011663">
    <property type="entry name" value="UTRA"/>
</dbReference>